<evidence type="ECO:0000313" key="2">
    <source>
        <dbReference type="EMBL" id="SHJ91682.1"/>
    </source>
</evidence>
<dbReference type="SUPFAM" id="SSF52540">
    <property type="entry name" value="P-loop containing nucleoside triphosphate hydrolases"/>
    <property type="match status" value="1"/>
</dbReference>
<keyword evidence="1" id="KW-0472">Membrane</keyword>
<dbReference type="Gene3D" id="3.40.50.300">
    <property type="entry name" value="P-loop containing nucleotide triphosphate hydrolases"/>
    <property type="match status" value="1"/>
</dbReference>
<keyword evidence="3" id="KW-1185">Reference proteome</keyword>
<evidence type="ECO:0000313" key="3">
    <source>
        <dbReference type="Proteomes" id="UP000184474"/>
    </source>
</evidence>
<protein>
    <submittedName>
        <fullName evidence="2">Sulfotransferase family protein</fullName>
    </submittedName>
</protein>
<dbReference type="InterPro" id="IPR052736">
    <property type="entry name" value="Stf3_sulfotransferase"/>
</dbReference>
<sequence>MLIKHQVKDYFHIFKHTAMGMDIKTWIRVLAQYRFAINWYLLPKALFITLIAILNTPFQLIEYLFFDRKIKATVVKRPIFILGHHRSGTTYLHNLMSTDPQLAFCTTNDALVPHLMLTTGKITEKIVDLFMPATRPQDNVKAGAKLPTEEEFGMANMSTTSFTHAFYFPKYIQEIFDRTVTFEGDYNDNGNQWKNNLHYLIQKLTYKNQGKQLVLKSPSNTARVKEIRELYPDALFVHIHRNPYEVFQSNTALYNKILPILSFHTTTTEAIEAFIIRSYTLLHRKYLADQSDIPDSQIIEVAYEDFVRDPMEQLQSIYQQLRLENFDQARTVIKREVKQSNNYQKNQHLSLSPSQIKAINTQWQFFFEAYGYEMI</sequence>
<accession>A0A1M6N7P0</accession>
<dbReference type="Pfam" id="PF13469">
    <property type="entry name" value="Sulfotransfer_3"/>
    <property type="match status" value="1"/>
</dbReference>
<organism evidence="2 3">
    <name type="scientific">Reichenbachiella agariperforans</name>
    <dbReference type="NCBI Taxonomy" id="156994"/>
    <lineage>
        <taxon>Bacteria</taxon>
        <taxon>Pseudomonadati</taxon>
        <taxon>Bacteroidota</taxon>
        <taxon>Cytophagia</taxon>
        <taxon>Cytophagales</taxon>
        <taxon>Reichenbachiellaceae</taxon>
        <taxon>Reichenbachiella</taxon>
    </lineage>
</organism>
<dbReference type="EMBL" id="FRAA01000002">
    <property type="protein sequence ID" value="SHJ91682.1"/>
    <property type="molecule type" value="Genomic_DNA"/>
</dbReference>
<dbReference type="Proteomes" id="UP000184474">
    <property type="component" value="Unassembled WGS sequence"/>
</dbReference>
<reference evidence="3" key="1">
    <citation type="submission" date="2016-11" db="EMBL/GenBank/DDBJ databases">
        <authorList>
            <person name="Varghese N."/>
            <person name="Submissions S."/>
        </authorList>
    </citation>
    <scope>NUCLEOTIDE SEQUENCE [LARGE SCALE GENOMIC DNA]</scope>
    <source>
        <strain evidence="3">DSM 26134</strain>
    </source>
</reference>
<dbReference type="AlphaFoldDB" id="A0A1M6N7P0"/>
<dbReference type="PANTHER" id="PTHR36451">
    <property type="entry name" value="PAPS-DEPENDENT SULFOTRANSFERASE STF3"/>
    <property type="match status" value="1"/>
</dbReference>
<keyword evidence="1" id="KW-0812">Transmembrane</keyword>
<proteinExistence type="predicted"/>
<gene>
    <name evidence="2" type="ORF">SAMN04488028_102137</name>
</gene>
<dbReference type="PANTHER" id="PTHR36451:SF1">
    <property type="entry name" value="OMEGA-HYDROXY-BETA-DIHYDROMENAQUINONE-9 SULFOTRANSFERASE STF3"/>
    <property type="match status" value="1"/>
</dbReference>
<dbReference type="GO" id="GO:0016740">
    <property type="term" value="F:transferase activity"/>
    <property type="evidence" value="ECO:0007669"/>
    <property type="project" value="UniProtKB-KW"/>
</dbReference>
<dbReference type="STRING" id="156994.SAMN04488028_102137"/>
<keyword evidence="1" id="KW-1133">Transmembrane helix</keyword>
<dbReference type="InterPro" id="IPR027417">
    <property type="entry name" value="P-loop_NTPase"/>
</dbReference>
<evidence type="ECO:0000256" key="1">
    <source>
        <dbReference type="SAM" id="Phobius"/>
    </source>
</evidence>
<feature type="transmembrane region" description="Helical" evidence="1">
    <location>
        <begin position="45"/>
        <end position="66"/>
    </location>
</feature>
<dbReference type="RefSeq" id="WP_073120889.1">
    <property type="nucleotide sequence ID" value="NZ_FRAA01000002.1"/>
</dbReference>
<name>A0A1M6N7P0_REIAG</name>
<keyword evidence="2" id="KW-0808">Transferase</keyword>